<evidence type="ECO:0000259" key="7">
    <source>
        <dbReference type="PROSITE" id="PS50850"/>
    </source>
</evidence>
<dbReference type="PROSITE" id="PS50850">
    <property type="entry name" value="MFS"/>
    <property type="match status" value="1"/>
</dbReference>
<evidence type="ECO:0000256" key="6">
    <source>
        <dbReference type="SAM" id="Phobius"/>
    </source>
</evidence>
<dbReference type="PANTHER" id="PTHR23528">
    <property type="match status" value="1"/>
</dbReference>
<dbReference type="Pfam" id="PF13347">
    <property type="entry name" value="MFS_2"/>
    <property type="match status" value="1"/>
</dbReference>
<sequence length="470" mass="50033">MVDRRATSSRRSPGAASIRPKEAGMSTVSGSAAGNPSGMTTASRTHEHHWFSEPTDPPKKSYVAWLLIGQLVFFVALLGPAVVGLGMKIGALQASGAIPQGGESFNSAAAVLGGVGAFFATVANVVFGRVSDRTTSRWGRRRIWIVLGVTIMTIAFVIMALAPNLMLATIGWALAQTGANMALAPFVATIADQVPKQSHGSVTAGLGIAQQVAIVLGIYIAGWFAPNLLVVFVVPSLFAIVALVIFAVVLPDKVLPVKPDRMSFAEVVQTFWVSPIKFPDYALAWWSRFLITFASFGFIAFRFAYMQFHLGVPAEEVPLLIANTTLVYTGALVLTAWAAGKISDRIGRRKIFVWTSTAIYAVGTFSLIFINTVPQYYALELILGLAYGIYVGVDYALVMDVLPNPDDAGKDLGVFNIANALPQTFAPLIGGLVLLGTGGPNGSDYGVWFTLCAVACLIGALVIFPIKKVR</sequence>
<dbReference type="GO" id="GO:0005886">
    <property type="term" value="C:plasma membrane"/>
    <property type="evidence" value="ECO:0007669"/>
    <property type="project" value="UniProtKB-SubCell"/>
</dbReference>
<feature type="transmembrane region" description="Helical" evidence="6">
    <location>
        <begin position="107"/>
        <end position="131"/>
    </location>
</feature>
<accession>A0AAU6S8K7</accession>
<feature type="transmembrane region" description="Helical" evidence="6">
    <location>
        <begin position="62"/>
        <end position="87"/>
    </location>
</feature>
<feature type="transmembrane region" description="Helical" evidence="6">
    <location>
        <begin position="414"/>
        <end position="435"/>
    </location>
</feature>
<evidence type="ECO:0000256" key="4">
    <source>
        <dbReference type="ARBA" id="ARBA00023136"/>
    </source>
</evidence>
<dbReference type="PROSITE" id="PS00216">
    <property type="entry name" value="SUGAR_TRANSPORT_1"/>
    <property type="match status" value="1"/>
</dbReference>
<feature type="transmembrane region" description="Helical" evidence="6">
    <location>
        <begin position="447"/>
        <end position="466"/>
    </location>
</feature>
<dbReference type="InterPro" id="IPR005829">
    <property type="entry name" value="Sugar_transporter_CS"/>
</dbReference>
<dbReference type="GO" id="GO:0022857">
    <property type="term" value="F:transmembrane transporter activity"/>
    <property type="evidence" value="ECO:0007669"/>
    <property type="project" value="InterPro"/>
</dbReference>
<feature type="transmembrane region" description="Helical" evidence="6">
    <location>
        <begin position="376"/>
        <end position="402"/>
    </location>
</feature>
<reference evidence="8" key="1">
    <citation type="submission" date="2024-04" db="EMBL/GenBank/DDBJ databases">
        <authorList>
            <person name="Roder T."/>
            <person name="Oberhansli S."/>
            <person name="Kreuzer M."/>
        </authorList>
    </citation>
    <scope>NUCLEOTIDE SEQUENCE</scope>
    <source>
        <strain evidence="8">LWS13-1.2</strain>
    </source>
</reference>
<keyword evidence="2 6" id="KW-0812">Transmembrane</keyword>
<dbReference type="InterPro" id="IPR036259">
    <property type="entry name" value="MFS_trans_sf"/>
</dbReference>
<dbReference type="SUPFAM" id="SSF103473">
    <property type="entry name" value="MFS general substrate transporter"/>
    <property type="match status" value="1"/>
</dbReference>
<protein>
    <submittedName>
        <fullName evidence="8">MFS transporter</fullName>
    </submittedName>
</protein>
<feature type="transmembrane region" description="Helical" evidence="6">
    <location>
        <begin position="351"/>
        <end position="370"/>
    </location>
</feature>
<dbReference type="AlphaFoldDB" id="A0AAU6S8K7"/>
<feature type="transmembrane region" description="Helical" evidence="6">
    <location>
        <begin position="228"/>
        <end position="250"/>
    </location>
</feature>
<organism evidence="8">
    <name type="scientific">Microbacterium sp. LWS13-1.2</name>
    <dbReference type="NCBI Taxonomy" id="3135264"/>
    <lineage>
        <taxon>Bacteria</taxon>
        <taxon>Bacillati</taxon>
        <taxon>Actinomycetota</taxon>
        <taxon>Actinomycetes</taxon>
        <taxon>Micrococcales</taxon>
        <taxon>Microbacteriaceae</taxon>
        <taxon>Microbacterium</taxon>
    </lineage>
</organism>
<dbReference type="RefSeq" id="WP_349427820.1">
    <property type="nucleotide sequence ID" value="NZ_CP151632.1"/>
</dbReference>
<keyword evidence="4 6" id="KW-0472">Membrane</keyword>
<name>A0AAU6S8K7_9MICO</name>
<keyword evidence="3 6" id="KW-1133">Transmembrane helix</keyword>
<feature type="domain" description="Major facilitator superfamily (MFS) profile" evidence="7">
    <location>
        <begin position="72"/>
        <end position="470"/>
    </location>
</feature>
<evidence type="ECO:0000313" key="8">
    <source>
        <dbReference type="EMBL" id="WZO33256.1"/>
    </source>
</evidence>
<gene>
    <name evidence="8" type="ORF">MRBLWS13_000874</name>
</gene>
<feature type="transmembrane region" description="Helical" evidence="6">
    <location>
        <begin position="317"/>
        <end position="339"/>
    </location>
</feature>
<dbReference type="EMBL" id="CP151632">
    <property type="protein sequence ID" value="WZO33256.1"/>
    <property type="molecule type" value="Genomic_DNA"/>
</dbReference>
<comment type="subcellular location">
    <subcellularLocation>
        <location evidence="1">Cell membrane</location>
        <topology evidence="1">Multi-pass membrane protein</topology>
    </subcellularLocation>
</comment>
<evidence type="ECO:0000256" key="2">
    <source>
        <dbReference type="ARBA" id="ARBA00022692"/>
    </source>
</evidence>
<feature type="region of interest" description="Disordered" evidence="5">
    <location>
        <begin position="1"/>
        <end position="55"/>
    </location>
</feature>
<proteinExistence type="predicted"/>
<feature type="transmembrane region" description="Helical" evidence="6">
    <location>
        <begin position="169"/>
        <end position="190"/>
    </location>
</feature>
<evidence type="ECO:0000256" key="3">
    <source>
        <dbReference type="ARBA" id="ARBA00022989"/>
    </source>
</evidence>
<dbReference type="Pfam" id="PF07690">
    <property type="entry name" value="MFS_1"/>
    <property type="match status" value="1"/>
</dbReference>
<feature type="transmembrane region" description="Helical" evidence="6">
    <location>
        <begin position="143"/>
        <end position="163"/>
    </location>
</feature>
<feature type="compositionally biased region" description="Basic and acidic residues" evidence="5">
    <location>
        <begin position="44"/>
        <end position="55"/>
    </location>
</feature>
<dbReference type="Gene3D" id="1.20.1250.20">
    <property type="entry name" value="MFS general substrate transporter like domains"/>
    <property type="match status" value="2"/>
</dbReference>
<dbReference type="InterPro" id="IPR011701">
    <property type="entry name" value="MFS"/>
</dbReference>
<evidence type="ECO:0000256" key="5">
    <source>
        <dbReference type="SAM" id="MobiDB-lite"/>
    </source>
</evidence>
<feature type="compositionally biased region" description="Polar residues" evidence="5">
    <location>
        <begin position="26"/>
        <end position="43"/>
    </location>
</feature>
<dbReference type="InterPro" id="IPR020846">
    <property type="entry name" value="MFS_dom"/>
</dbReference>
<feature type="transmembrane region" description="Helical" evidence="6">
    <location>
        <begin position="202"/>
        <end position="222"/>
    </location>
</feature>
<feature type="transmembrane region" description="Helical" evidence="6">
    <location>
        <begin position="285"/>
        <end position="305"/>
    </location>
</feature>
<dbReference type="PANTHER" id="PTHR23528:SF1">
    <property type="entry name" value="MAJOR FACILITATOR SUPERFAMILY (MFS) PROFILE DOMAIN-CONTAINING PROTEIN"/>
    <property type="match status" value="1"/>
</dbReference>
<evidence type="ECO:0000256" key="1">
    <source>
        <dbReference type="ARBA" id="ARBA00004651"/>
    </source>
</evidence>